<dbReference type="EMBL" id="LSLI01000028">
    <property type="protein sequence ID" value="KXS32500.1"/>
    <property type="molecule type" value="Genomic_DNA"/>
</dbReference>
<feature type="domain" description="Tyr recombinase" evidence="6">
    <location>
        <begin position="177"/>
        <end position="364"/>
    </location>
</feature>
<reference evidence="8 9" key="2">
    <citation type="submission" date="2016-03" db="EMBL/GenBank/DDBJ databases">
        <title>New uncultured bacterium of the family Gallionellaceae from acid mine drainage: description and reconstruction of genome based on metagenomic analysis of microbial community.</title>
        <authorList>
            <person name="Kadnikov V."/>
            <person name="Ivasenko D."/>
            <person name="Beletsky A."/>
            <person name="Mardanov A."/>
            <person name="Danilova E."/>
            <person name="Pimenov N."/>
            <person name="Karnachuk O."/>
            <person name="Ravin N."/>
        </authorList>
    </citation>
    <scope>NUCLEOTIDE SEQUENCE [LARGE SCALE GENOMIC DNA]</scope>
    <source>
        <strain evidence="8">ShG14-8</strain>
    </source>
</reference>
<evidence type="ECO:0000256" key="5">
    <source>
        <dbReference type="PROSITE-ProRule" id="PRU01248"/>
    </source>
</evidence>
<evidence type="ECO:0000259" key="7">
    <source>
        <dbReference type="PROSITE" id="PS51900"/>
    </source>
</evidence>
<evidence type="ECO:0000256" key="4">
    <source>
        <dbReference type="ARBA" id="ARBA00023172"/>
    </source>
</evidence>
<dbReference type="InterPro" id="IPR022000">
    <property type="entry name" value="Min27-like_integrase_DNA_bind"/>
</dbReference>
<evidence type="ECO:0000313" key="9">
    <source>
        <dbReference type="Proteomes" id="UP000070578"/>
    </source>
</evidence>
<dbReference type="Proteomes" id="UP000070578">
    <property type="component" value="Unassembled WGS sequence"/>
</dbReference>
<dbReference type="InterPro" id="IPR010998">
    <property type="entry name" value="Integrase_recombinase_N"/>
</dbReference>
<proteinExistence type="inferred from homology"/>
<dbReference type="InterPro" id="IPR013762">
    <property type="entry name" value="Integrase-like_cat_sf"/>
</dbReference>
<keyword evidence="3 5" id="KW-0238">DNA-binding</keyword>
<dbReference type="Gene3D" id="1.10.443.10">
    <property type="entry name" value="Intergrase catalytic core"/>
    <property type="match status" value="1"/>
</dbReference>
<keyword evidence="2" id="KW-0229">DNA integration</keyword>
<accession>A0A139BU50</accession>
<dbReference type="Pfam" id="PF00589">
    <property type="entry name" value="Phage_integrase"/>
    <property type="match status" value="1"/>
</dbReference>
<dbReference type="GO" id="GO:0015074">
    <property type="term" value="P:DNA integration"/>
    <property type="evidence" value="ECO:0007669"/>
    <property type="project" value="UniProtKB-KW"/>
</dbReference>
<evidence type="ECO:0000259" key="6">
    <source>
        <dbReference type="PROSITE" id="PS51898"/>
    </source>
</evidence>
<dbReference type="PROSITE" id="PS51898">
    <property type="entry name" value="TYR_RECOMBINASE"/>
    <property type="match status" value="1"/>
</dbReference>
<dbReference type="Pfam" id="PF12167">
    <property type="entry name" value="Arm-DNA-bind_2"/>
    <property type="match status" value="1"/>
</dbReference>
<organism evidence="8 9">
    <name type="scientific">Candidatus Gallionella acididurans</name>
    <dbReference type="NCBI Taxonomy" id="1796491"/>
    <lineage>
        <taxon>Bacteria</taxon>
        <taxon>Pseudomonadati</taxon>
        <taxon>Pseudomonadota</taxon>
        <taxon>Betaproteobacteria</taxon>
        <taxon>Nitrosomonadales</taxon>
        <taxon>Gallionellaceae</taxon>
        <taxon>Gallionella</taxon>
    </lineage>
</organism>
<sequence length="383" mass="43389">MGGIKSHGKGIQVTFYWNGERYRPTLKIPSTASNIKYAERLKGEIERAIALGNYTLEAYAQHFPTSRVARSAPAKQTKPTFKVMSNRWLLASSHLSAGTLVKYNQALDFWLSEIGDEPIDSIQYSTIAALANAQGWGAKNRNNILIPLRQVFEMAFLDGVIESNPAERIKNAKVQKEPPDPLTAEEVDVVLKHMQKYDAQIGNLFEFSFFTGMRPSEVIALRWGDIDQVRGLARVKRARTFGEEHETKTFKVRDIELNIRAKAALARQKPHTFLKDGYVFENPVTGEPYSEERPLRRAYWNPTLKALGMRERNFYQTRHTYATLNLMAGANPMWVAKQLGHATMQMVLTVYSKWIDGADKSQERGKIDAMFATDSHSNATRTA</sequence>
<protein>
    <submittedName>
        <fullName evidence="8">Bbp50</fullName>
    </submittedName>
</protein>
<dbReference type="GO" id="GO:0006310">
    <property type="term" value="P:DNA recombination"/>
    <property type="evidence" value="ECO:0007669"/>
    <property type="project" value="UniProtKB-KW"/>
</dbReference>
<gene>
    <name evidence="8" type="ORF">AWT59_1411</name>
</gene>
<dbReference type="InterPro" id="IPR044068">
    <property type="entry name" value="CB"/>
</dbReference>
<dbReference type="InterPro" id="IPR050808">
    <property type="entry name" value="Phage_Integrase"/>
</dbReference>
<evidence type="ECO:0000256" key="3">
    <source>
        <dbReference type="ARBA" id="ARBA00023125"/>
    </source>
</evidence>
<dbReference type="PANTHER" id="PTHR30629">
    <property type="entry name" value="PROPHAGE INTEGRASE"/>
    <property type="match status" value="1"/>
</dbReference>
<dbReference type="InterPro" id="IPR011010">
    <property type="entry name" value="DNA_brk_join_enz"/>
</dbReference>
<reference evidence="8 9" key="1">
    <citation type="submission" date="2016-02" db="EMBL/GenBank/DDBJ databases">
        <authorList>
            <person name="Wen L."/>
            <person name="He K."/>
            <person name="Yang H."/>
        </authorList>
    </citation>
    <scope>NUCLEOTIDE SEQUENCE [LARGE SCALE GENOMIC DNA]</scope>
    <source>
        <strain evidence="8">ShG14-8</strain>
    </source>
</reference>
<dbReference type="AlphaFoldDB" id="A0A139BU50"/>
<keyword evidence="4" id="KW-0233">DNA recombination</keyword>
<name>A0A139BU50_9PROT</name>
<evidence type="ECO:0000256" key="2">
    <source>
        <dbReference type="ARBA" id="ARBA00022908"/>
    </source>
</evidence>
<comment type="similarity">
    <text evidence="1">Belongs to the 'phage' integrase family.</text>
</comment>
<dbReference type="PATRIC" id="fig|1796491.3.peg.1549"/>
<feature type="domain" description="Core-binding (CB)" evidence="7">
    <location>
        <begin position="79"/>
        <end position="156"/>
    </location>
</feature>
<dbReference type="SUPFAM" id="SSF56349">
    <property type="entry name" value="DNA breaking-rejoining enzymes"/>
    <property type="match status" value="1"/>
</dbReference>
<dbReference type="CDD" id="cd01189">
    <property type="entry name" value="INT_ICEBs1_C_like"/>
    <property type="match status" value="1"/>
</dbReference>
<dbReference type="GO" id="GO:0003677">
    <property type="term" value="F:DNA binding"/>
    <property type="evidence" value="ECO:0007669"/>
    <property type="project" value="UniProtKB-UniRule"/>
</dbReference>
<dbReference type="PANTHER" id="PTHR30629:SF2">
    <property type="entry name" value="PROPHAGE INTEGRASE INTS-RELATED"/>
    <property type="match status" value="1"/>
</dbReference>
<comment type="caution">
    <text evidence="8">The sequence shown here is derived from an EMBL/GenBank/DDBJ whole genome shotgun (WGS) entry which is preliminary data.</text>
</comment>
<dbReference type="Gene3D" id="1.10.150.130">
    <property type="match status" value="1"/>
</dbReference>
<evidence type="ECO:0000256" key="1">
    <source>
        <dbReference type="ARBA" id="ARBA00008857"/>
    </source>
</evidence>
<dbReference type="InterPro" id="IPR002104">
    <property type="entry name" value="Integrase_catalytic"/>
</dbReference>
<dbReference type="PROSITE" id="PS51900">
    <property type="entry name" value="CB"/>
    <property type="match status" value="1"/>
</dbReference>
<evidence type="ECO:0000313" key="8">
    <source>
        <dbReference type="EMBL" id="KXS32500.1"/>
    </source>
</evidence>